<dbReference type="PANTHER" id="PTHR30600:SF10">
    <property type="entry name" value="BLL6722 PROTEIN"/>
    <property type="match status" value="1"/>
</dbReference>
<evidence type="ECO:0000256" key="1">
    <source>
        <dbReference type="ARBA" id="ARBA00004196"/>
    </source>
</evidence>
<dbReference type="Pfam" id="PF03150">
    <property type="entry name" value="CCP_MauG"/>
    <property type="match status" value="1"/>
</dbReference>
<name>A0ABS3QET8_9BACT</name>
<dbReference type="Proteomes" id="UP000664369">
    <property type="component" value="Unassembled WGS sequence"/>
</dbReference>
<reference evidence="5 6" key="1">
    <citation type="submission" date="2021-03" db="EMBL/GenBank/DDBJ databases">
        <authorList>
            <person name="Kim M.K."/>
        </authorList>
    </citation>
    <scope>NUCLEOTIDE SEQUENCE [LARGE SCALE GENOMIC DNA]</scope>
    <source>
        <strain evidence="5 6">BT442</strain>
    </source>
</reference>
<proteinExistence type="predicted"/>
<protein>
    <submittedName>
        <fullName evidence="5">Cytochrome-c peroxidase</fullName>
    </submittedName>
</protein>
<evidence type="ECO:0000256" key="2">
    <source>
        <dbReference type="ARBA" id="ARBA00022729"/>
    </source>
</evidence>
<dbReference type="Gene3D" id="1.10.760.10">
    <property type="entry name" value="Cytochrome c-like domain"/>
    <property type="match status" value="2"/>
</dbReference>
<dbReference type="PIRSF" id="PIRSF000294">
    <property type="entry name" value="Cytochrome-c_peroxidase"/>
    <property type="match status" value="1"/>
</dbReference>
<dbReference type="InterPro" id="IPR026259">
    <property type="entry name" value="MauG/Cytc_peroxidase"/>
</dbReference>
<accession>A0ABS3QET8</accession>
<evidence type="ECO:0000259" key="4">
    <source>
        <dbReference type="Pfam" id="PF03150"/>
    </source>
</evidence>
<keyword evidence="5" id="KW-0575">Peroxidase</keyword>
<feature type="domain" description="Di-haem cytochrome c peroxidase" evidence="4">
    <location>
        <begin position="65"/>
        <end position="212"/>
    </location>
</feature>
<comment type="caution">
    <text evidence="5">The sequence shown here is derived from an EMBL/GenBank/DDBJ whole genome shotgun (WGS) entry which is preliminary data.</text>
</comment>
<keyword evidence="6" id="KW-1185">Reference proteome</keyword>
<dbReference type="RefSeq" id="WP_208175129.1">
    <property type="nucleotide sequence ID" value="NZ_JAGETZ010000004.1"/>
</dbReference>
<dbReference type="InterPro" id="IPR036909">
    <property type="entry name" value="Cyt_c-like_dom_sf"/>
</dbReference>
<keyword evidence="2" id="KW-0732">Signal</keyword>
<keyword evidence="3" id="KW-0560">Oxidoreductase</keyword>
<sequence length="357" mass="40595">MKNSRIRFAGEEAVPPNTAFRLALLILAALSLAFTTFSDQPVLFARPAGWPKPSYDFSRNPQTAAGFRLGRMLFYDPALSRDGSISCASCHSPQSAFTHSDHRVSHGIEGRQGERNAPALVNLAWNTSFHWDGGVNNLEIQAVNPVTHPNEMDFTMDEMVDRLNASRAYRGRFFRAFADSAITGQRVLKALAQFTVSLQSYNAKYDKYLRHEAGGEMSEPELNGLRLFRQHCASCHQEPLFTNNTFANNGLLPDTLLRDRGRYRITAQPDDDYKFRVPTLRNIEFSAPYMHDGRFRYLRQTIQHYTSGTIVPSPTLAPQLRQPVTLSTAEQRDIMLFLFTLTDKEFLDDARFRYQPE</sequence>
<organism evidence="5 6">
    <name type="scientific">Hymenobacter negativus</name>
    <dbReference type="NCBI Taxonomy" id="2795026"/>
    <lineage>
        <taxon>Bacteria</taxon>
        <taxon>Pseudomonadati</taxon>
        <taxon>Bacteroidota</taxon>
        <taxon>Cytophagia</taxon>
        <taxon>Cytophagales</taxon>
        <taxon>Hymenobacteraceae</taxon>
        <taxon>Hymenobacter</taxon>
    </lineage>
</organism>
<dbReference type="EMBL" id="JAGETZ010000004">
    <property type="protein sequence ID" value="MBO2009498.1"/>
    <property type="molecule type" value="Genomic_DNA"/>
</dbReference>
<evidence type="ECO:0000313" key="6">
    <source>
        <dbReference type="Proteomes" id="UP000664369"/>
    </source>
</evidence>
<gene>
    <name evidence="5" type="ORF">J4E00_10585</name>
</gene>
<evidence type="ECO:0000313" key="5">
    <source>
        <dbReference type="EMBL" id="MBO2009498.1"/>
    </source>
</evidence>
<dbReference type="InterPro" id="IPR004852">
    <property type="entry name" value="Di-haem_cyt_c_peroxidsae"/>
</dbReference>
<dbReference type="SUPFAM" id="SSF46626">
    <property type="entry name" value="Cytochrome c"/>
    <property type="match status" value="2"/>
</dbReference>
<dbReference type="PANTHER" id="PTHR30600">
    <property type="entry name" value="CYTOCHROME C PEROXIDASE-RELATED"/>
    <property type="match status" value="1"/>
</dbReference>
<dbReference type="GO" id="GO:0004601">
    <property type="term" value="F:peroxidase activity"/>
    <property type="evidence" value="ECO:0007669"/>
    <property type="project" value="UniProtKB-KW"/>
</dbReference>
<comment type="subcellular location">
    <subcellularLocation>
        <location evidence="1">Cell envelope</location>
    </subcellularLocation>
</comment>
<dbReference type="InterPro" id="IPR051395">
    <property type="entry name" value="Cytochrome_c_Peroxidase/MauG"/>
</dbReference>
<evidence type="ECO:0000256" key="3">
    <source>
        <dbReference type="ARBA" id="ARBA00023002"/>
    </source>
</evidence>